<evidence type="ECO:0008006" key="3">
    <source>
        <dbReference type="Google" id="ProtNLM"/>
    </source>
</evidence>
<gene>
    <name evidence="1" type="ORF">F0185_18050</name>
</gene>
<proteinExistence type="predicted"/>
<organism evidence="1 2">
    <name type="scientific">Massilia rubra</name>
    <dbReference type="NCBI Taxonomy" id="2607910"/>
    <lineage>
        <taxon>Bacteria</taxon>
        <taxon>Pseudomonadati</taxon>
        <taxon>Pseudomonadota</taxon>
        <taxon>Betaproteobacteria</taxon>
        <taxon>Burkholderiales</taxon>
        <taxon>Oxalobacteraceae</taxon>
        <taxon>Telluria group</taxon>
        <taxon>Massilia</taxon>
    </lineage>
</organism>
<dbReference type="EMBL" id="VUYU01000011">
    <property type="protein sequence ID" value="NHZ35470.1"/>
    <property type="molecule type" value="Genomic_DNA"/>
</dbReference>
<protein>
    <recommendedName>
        <fullName evidence="3">SMI1/KNR4 family protein</fullName>
    </recommendedName>
</protein>
<sequence>MKFTDEMAAAFPKRNPLPDVLRQALQFMEELGCVRTRRDGSRYMTVYPDPEHDNVTANAFHVPDPADTAGWTHCNDPEVNDRLVIFLRTGGDGSWAGLWLDDDGQQRIVHLGSGSGSVMLCVLTENMEDLLRLLAIGYTELCWPDDFERTPDEVFEEQCDDDDDDTPPPLLFQDYVKEKLRLSIPERASEIVSSTVSMDEVESRDPFWNWIKRLNDQ</sequence>
<reference evidence="1 2" key="1">
    <citation type="submission" date="2019-09" db="EMBL/GenBank/DDBJ databases">
        <title>Taxonomy of Antarctic Massilia spp.: description of Massilia rubra sp. nov., Massilia aquatica sp. nov., Massilia mucilaginosa sp. nov., Massilia frigida sp. nov. isolated from streams, lakes and regoliths.</title>
        <authorList>
            <person name="Holochova P."/>
            <person name="Sedlacek I."/>
            <person name="Kralova S."/>
            <person name="Maslanova I."/>
            <person name="Busse H.-J."/>
            <person name="Stankova E."/>
            <person name="Vrbovska V."/>
            <person name="Kovarovic V."/>
            <person name="Bartak M."/>
            <person name="Svec P."/>
            <person name="Pantucek R."/>
        </authorList>
    </citation>
    <scope>NUCLEOTIDE SEQUENCE [LARGE SCALE GENOMIC DNA]</scope>
    <source>
        <strain evidence="1 2">CCM 8692</strain>
    </source>
</reference>
<dbReference type="RefSeq" id="WP_167226721.1">
    <property type="nucleotide sequence ID" value="NZ_VUYU01000011.1"/>
</dbReference>
<evidence type="ECO:0000313" key="2">
    <source>
        <dbReference type="Proteomes" id="UP000785613"/>
    </source>
</evidence>
<accession>A0ABX0LRJ5</accession>
<comment type="caution">
    <text evidence="1">The sequence shown here is derived from an EMBL/GenBank/DDBJ whole genome shotgun (WGS) entry which is preliminary data.</text>
</comment>
<keyword evidence="2" id="KW-1185">Reference proteome</keyword>
<dbReference type="Proteomes" id="UP000785613">
    <property type="component" value="Unassembled WGS sequence"/>
</dbReference>
<name>A0ABX0LRJ5_9BURK</name>
<evidence type="ECO:0000313" key="1">
    <source>
        <dbReference type="EMBL" id="NHZ35470.1"/>
    </source>
</evidence>